<dbReference type="RefSeq" id="WP_161745786.1">
    <property type="nucleotide sequence ID" value="NZ_JAAAMV010000023.1"/>
</dbReference>
<name>A0ABW9XVQ6_9BACL</name>
<keyword evidence="6" id="KW-0808">Transferase</keyword>
<feature type="transmembrane region" description="Helical" evidence="6">
    <location>
        <begin position="29"/>
        <end position="48"/>
    </location>
</feature>
<feature type="transmembrane region" description="Helical" evidence="6">
    <location>
        <begin position="112"/>
        <end position="131"/>
    </location>
</feature>
<keyword evidence="5 6" id="KW-0472">Membrane</keyword>
<keyword evidence="3 6" id="KW-0812">Transmembrane</keyword>
<feature type="transmembrane region" description="Helical" evidence="6">
    <location>
        <begin position="279"/>
        <end position="300"/>
    </location>
</feature>
<keyword evidence="4 6" id="KW-1133">Transmembrane helix</keyword>
<gene>
    <name evidence="6" type="primary">mprF</name>
    <name evidence="7" type="ORF">GT019_23075</name>
</gene>
<feature type="transmembrane region" description="Helical" evidence="6">
    <location>
        <begin position="193"/>
        <end position="214"/>
    </location>
</feature>
<dbReference type="InterPro" id="IPR022791">
    <property type="entry name" value="L-PG_synthase/AglD"/>
</dbReference>
<comment type="function">
    <text evidence="6">Catalyzes the transfer of a lysyl group from L-lysyl-tRNA(Lys) to membrane-bound phosphatidylglycerol (PG), which produces lysylphosphatidylglycerol (LPG), a major component of the bacterial membrane with a positive net charge. LPG synthesis contributes to bacterial virulence as it is involved in the resistance mechanism against cationic antimicrobial peptides (CAMP) produces by the host's immune system (defensins, cathelicidins) and by the competing microorganisms.</text>
</comment>
<evidence type="ECO:0000256" key="4">
    <source>
        <dbReference type="ARBA" id="ARBA00022989"/>
    </source>
</evidence>
<dbReference type="Proteomes" id="UP000665561">
    <property type="component" value="Unassembled WGS sequence"/>
</dbReference>
<comment type="subcellular location">
    <subcellularLocation>
        <location evidence="1 6">Cell membrane</location>
        <topology evidence="1 6">Multi-pass membrane protein</topology>
    </subcellularLocation>
</comment>
<keyword evidence="2" id="KW-1003">Cell membrane</keyword>
<feature type="transmembrane region" description="Helical" evidence="6">
    <location>
        <begin position="253"/>
        <end position="273"/>
    </location>
</feature>
<organism evidence="7 8">
    <name type="scientific">Paenibacillus glycinis</name>
    <dbReference type="NCBI Taxonomy" id="2697035"/>
    <lineage>
        <taxon>Bacteria</taxon>
        <taxon>Bacillati</taxon>
        <taxon>Bacillota</taxon>
        <taxon>Bacilli</taxon>
        <taxon>Bacillales</taxon>
        <taxon>Paenibacillaceae</taxon>
        <taxon>Paenibacillus</taxon>
    </lineage>
</organism>
<keyword evidence="6" id="KW-0443">Lipid metabolism</keyword>
<comment type="similarity">
    <text evidence="6">Belongs to the LPG synthase family.</text>
</comment>
<dbReference type="Pfam" id="PF03706">
    <property type="entry name" value="LPG_synthase_TM"/>
    <property type="match status" value="1"/>
</dbReference>
<evidence type="ECO:0000313" key="8">
    <source>
        <dbReference type="Proteomes" id="UP000665561"/>
    </source>
</evidence>
<comment type="caution">
    <text evidence="7">The sequence shown here is derived from an EMBL/GenBank/DDBJ whole genome shotgun (WGS) entry which is preliminary data.</text>
</comment>
<evidence type="ECO:0000256" key="1">
    <source>
        <dbReference type="ARBA" id="ARBA00004651"/>
    </source>
</evidence>
<evidence type="ECO:0000313" key="7">
    <source>
        <dbReference type="EMBL" id="NBD26768.1"/>
    </source>
</evidence>
<proteinExistence type="inferred from homology"/>
<reference evidence="7 8" key="1">
    <citation type="submission" date="2020-01" db="EMBL/GenBank/DDBJ databases">
        <title>Paenibacillus soybeanensis sp. nov. isolated from the nodules of soybean (Glycine max(L.) Merr).</title>
        <authorList>
            <person name="Wang H."/>
        </authorList>
    </citation>
    <scope>NUCLEOTIDE SEQUENCE [LARGE SCALE GENOMIC DNA]</scope>
    <source>
        <strain evidence="7 8">T1</strain>
    </source>
</reference>
<dbReference type="EMBL" id="JAAAMV010000023">
    <property type="protein sequence ID" value="NBD26768.1"/>
    <property type="molecule type" value="Genomic_DNA"/>
</dbReference>
<protein>
    <recommendedName>
        <fullName evidence="6">Phosphatidylglycerol lysyltransferase</fullName>
        <ecNumber evidence="6">2.3.2.3</ecNumber>
    </recommendedName>
    <alternativeName>
        <fullName evidence="6">Lysylphosphatidylglycerol synthase</fullName>
    </alternativeName>
</protein>
<evidence type="ECO:0000256" key="6">
    <source>
        <dbReference type="RuleBase" id="RU363042"/>
    </source>
</evidence>
<evidence type="ECO:0000256" key="2">
    <source>
        <dbReference type="ARBA" id="ARBA00022475"/>
    </source>
</evidence>
<dbReference type="PANTHER" id="PTHR39087:SF2">
    <property type="entry name" value="UPF0104 MEMBRANE PROTEIN MJ1595"/>
    <property type="match status" value="1"/>
</dbReference>
<accession>A0ABW9XVQ6</accession>
<dbReference type="PANTHER" id="PTHR39087">
    <property type="entry name" value="UPF0104 MEMBRANE PROTEIN MJ1595"/>
    <property type="match status" value="1"/>
</dbReference>
<keyword evidence="6" id="KW-0046">Antibiotic resistance</keyword>
<feature type="transmembrane region" description="Helical" evidence="6">
    <location>
        <begin position="226"/>
        <end position="246"/>
    </location>
</feature>
<sequence>MAALFVWFTMRWFQGKALGDAAIRLLHAPYMLLLMTAGYGLSFWLKALSWRLYAGREKLDPLRHYMHPLFVSLLINHVLPVKAGDLARTGLYVRSTSVRWDDALHSVAAMRVLDMASLLLIGSAGALMLGLETSPRYGVVLGMGVLAAGAAWFGLERLRRGGGRRRGRMEALSGLALRHYEHLRTTLASGRGAMAALLTFACWLLEGAVVYGVARALGLSVNPLQAVWATGMTIAGQVFHITPGGIGTYETTLTASLGVLGIAGSAAYTAALLSHGYKFVFAYVTGTLSIVLTAVTWTELRGWLRLRRREGHGE</sequence>
<dbReference type="EC" id="2.3.2.3" evidence="6"/>
<comment type="catalytic activity">
    <reaction evidence="6">
        <text>L-lysyl-tRNA(Lys) + a 1,2-diacyl-sn-glycero-3-phospho-(1'-sn-glycerol) = a 1,2-diacyl-sn-glycero-3-phospho-1'-(3'-O-L-lysyl)-sn-glycerol + tRNA(Lys)</text>
        <dbReference type="Rhea" id="RHEA:10668"/>
        <dbReference type="Rhea" id="RHEA-COMP:9696"/>
        <dbReference type="Rhea" id="RHEA-COMP:9697"/>
        <dbReference type="ChEBI" id="CHEBI:64716"/>
        <dbReference type="ChEBI" id="CHEBI:75792"/>
        <dbReference type="ChEBI" id="CHEBI:78442"/>
        <dbReference type="ChEBI" id="CHEBI:78529"/>
        <dbReference type="EC" id="2.3.2.3"/>
    </reaction>
</comment>
<evidence type="ECO:0000256" key="5">
    <source>
        <dbReference type="ARBA" id="ARBA00023136"/>
    </source>
</evidence>
<evidence type="ECO:0000256" key="3">
    <source>
        <dbReference type="ARBA" id="ARBA00022692"/>
    </source>
</evidence>
<feature type="transmembrane region" description="Helical" evidence="6">
    <location>
        <begin position="137"/>
        <end position="155"/>
    </location>
</feature>
<keyword evidence="8" id="KW-1185">Reference proteome</keyword>